<feature type="region of interest" description="Disordered" evidence="1">
    <location>
        <begin position="68"/>
        <end position="90"/>
    </location>
</feature>
<feature type="compositionally biased region" description="Basic and acidic residues" evidence="1">
    <location>
        <begin position="68"/>
        <end position="83"/>
    </location>
</feature>
<sequence>MSNMTVTRDITEMKPFWMVYGLGQRESTYQHGTEARALREAEVRHGVTFVVLEATQAVRTRRLDHFDLRTAPHTDDRRTRHDVSEDDIPF</sequence>
<organism evidence="2 3">
    <name type="scientific">Methylorubrum populi</name>
    <dbReference type="NCBI Taxonomy" id="223967"/>
    <lineage>
        <taxon>Bacteria</taxon>
        <taxon>Pseudomonadati</taxon>
        <taxon>Pseudomonadota</taxon>
        <taxon>Alphaproteobacteria</taxon>
        <taxon>Hyphomicrobiales</taxon>
        <taxon>Methylobacteriaceae</taxon>
        <taxon>Methylorubrum</taxon>
    </lineage>
</organism>
<dbReference type="Proteomes" id="UP000218288">
    <property type="component" value="Chromosome"/>
</dbReference>
<dbReference type="AlphaFoldDB" id="A0A160PGQ2"/>
<name>A0A160PGQ2_9HYPH</name>
<dbReference type="EMBL" id="AP014809">
    <property type="protein sequence ID" value="BAU92489.1"/>
    <property type="molecule type" value="Genomic_DNA"/>
</dbReference>
<proteinExistence type="predicted"/>
<reference evidence="2 3" key="1">
    <citation type="journal article" date="2016" name="Genome Announc.">
        <title>Complete Genome Sequence of Methylobacterium populi P-1M, Isolated from Pink-Pigmented Household Biofilm.</title>
        <authorList>
            <person name="Morohoshi T."/>
            <person name="Ikeda T."/>
        </authorList>
    </citation>
    <scope>NUCLEOTIDE SEQUENCE [LARGE SCALE GENOMIC DNA]</scope>
    <source>
        <strain evidence="2 3">P-1M</strain>
    </source>
</reference>
<evidence type="ECO:0000313" key="2">
    <source>
        <dbReference type="EMBL" id="BAU92489.1"/>
    </source>
</evidence>
<evidence type="ECO:0000256" key="1">
    <source>
        <dbReference type="SAM" id="MobiDB-lite"/>
    </source>
</evidence>
<gene>
    <name evidence="2" type="ORF">MPPM_3884</name>
</gene>
<accession>A0A160PGQ2</accession>
<evidence type="ECO:0000313" key="3">
    <source>
        <dbReference type="Proteomes" id="UP000218288"/>
    </source>
</evidence>
<protein>
    <submittedName>
        <fullName evidence="2">Uncharacterized protein</fullName>
    </submittedName>
</protein>